<dbReference type="AlphaFoldDB" id="A0A2S7SZC1"/>
<proteinExistence type="predicted"/>
<dbReference type="EMBL" id="PPSL01000001">
    <property type="protein sequence ID" value="PQJ12300.1"/>
    <property type="molecule type" value="Genomic_DNA"/>
</dbReference>
<name>A0A2S7SZC1_9BACT</name>
<reference evidence="1 2" key="1">
    <citation type="submission" date="2018-01" db="EMBL/GenBank/DDBJ databases">
        <title>A novel member of the phylum Bacteroidetes isolated from glacier ice.</title>
        <authorList>
            <person name="Liu Q."/>
            <person name="Xin Y.-H."/>
        </authorList>
    </citation>
    <scope>NUCLEOTIDE SEQUENCE [LARGE SCALE GENOMIC DNA]</scope>
    <source>
        <strain evidence="1 2">RB1R16</strain>
    </source>
</reference>
<keyword evidence="2" id="KW-1185">Reference proteome</keyword>
<evidence type="ECO:0000313" key="1">
    <source>
        <dbReference type="EMBL" id="PQJ12300.1"/>
    </source>
</evidence>
<dbReference type="Proteomes" id="UP000239872">
    <property type="component" value="Unassembled WGS sequence"/>
</dbReference>
<accession>A0A2S7SZC1</accession>
<sequence length="86" mass="8928">MQTIAPARPPAPPSGKPVPLLLLAPPLPPLRLTITPDTPQTPGMLGTGKSTCADAQLAINSNAISVKKGLNIIRCFSCAPAKRAEY</sequence>
<gene>
    <name evidence="1" type="ORF">CJD36_000645</name>
</gene>
<protein>
    <submittedName>
        <fullName evidence="1">Uncharacterized protein</fullName>
    </submittedName>
</protein>
<comment type="caution">
    <text evidence="1">The sequence shown here is derived from an EMBL/GenBank/DDBJ whole genome shotgun (WGS) entry which is preliminary data.</text>
</comment>
<organism evidence="1 2">
    <name type="scientific">Flavipsychrobacter stenotrophus</name>
    <dbReference type="NCBI Taxonomy" id="2077091"/>
    <lineage>
        <taxon>Bacteria</taxon>
        <taxon>Pseudomonadati</taxon>
        <taxon>Bacteroidota</taxon>
        <taxon>Chitinophagia</taxon>
        <taxon>Chitinophagales</taxon>
        <taxon>Chitinophagaceae</taxon>
        <taxon>Flavipsychrobacter</taxon>
    </lineage>
</organism>
<evidence type="ECO:0000313" key="2">
    <source>
        <dbReference type="Proteomes" id="UP000239872"/>
    </source>
</evidence>